<organism evidence="2 3">
    <name type="scientific">Bombus impatiens</name>
    <name type="common">Bumblebee</name>
    <dbReference type="NCBI Taxonomy" id="132113"/>
    <lineage>
        <taxon>Eukaryota</taxon>
        <taxon>Metazoa</taxon>
        <taxon>Ecdysozoa</taxon>
        <taxon>Arthropoda</taxon>
        <taxon>Hexapoda</taxon>
        <taxon>Insecta</taxon>
        <taxon>Pterygota</taxon>
        <taxon>Neoptera</taxon>
        <taxon>Endopterygota</taxon>
        <taxon>Hymenoptera</taxon>
        <taxon>Apocrita</taxon>
        <taxon>Aculeata</taxon>
        <taxon>Apoidea</taxon>
        <taxon>Anthophila</taxon>
        <taxon>Apidae</taxon>
        <taxon>Bombus</taxon>
        <taxon>Pyrobombus</taxon>
    </lineage>
</organism>
<proteinExistence type="predicted"/>
<evidence type="ECO:0000313" key="3">
    <source>
        <dbReference type="RefSeq" id="XP_024226483.1"/>
    </source>
</evidence>
<dbReference type="KEGG" id="bim:112213664"/>
<keyword evidence="1" id="KW-0175">Coiled coil</keyword>
<dbReference type="GeneID" id="112213664"/>
<accession>A0A6P6FHD6</accession>
<dbReference type="AlphaFoldDB" id="A0A6P6FHD6"/>
<sequence>MDKDILDDCGDFIKGNKLLGKKFKKQNEGVLRIRNYIRYLEGKATEPKMADRPEEEPEIDPVLKKDIADLLKKSHDLSNDIYQTEQEIKNLGAKPGEGIFDPDSWLNSLTLTQLAELHDKICQLTLDMVHQDSRAVPCDGYEPATPSKADYNILNQRIAALQKQIAEKRMEADWKLQELRRALQNEQANLIRISDQMNFERKRNLNLQHSIDDSP</sequence>
<name>A0A6P6FHD6_BOMIM</name>
<feature type="coiled-coil region" evidence="1">
    <location>
        <begin position="151"/>
        <end position="196"/>
    </location>
</feature>
<protein>
    <submittedName>
        <fullName evidence="3">Uncharacterized protein LOC112213664</fullName>
    </submittedName>
</protein>
<dbReference type="OrthoDB" id="10255522at2759"/>
<dbReference type="Proteomes" id="UP000515180">
    <property type="component" value="Unplaced"/>
</dbReference>
<evidence type="ECO:0000313" key="2">
    <source>
        <dbReference type="Proteomes" id="UP000515180"/>
    </source>
</evidence>
<dbReference type="RefSeq" id="XP_024226483.1">
    <property type="nucleotide sequence ID" value="XM_024370715.2"/>
</dbReference>
<keyword evidence="2" id="KW-1185">Reference proteome</keyword>
<gene>
    <name evidence="3" type="primary">LOC112213664</name>
</gene>
<reference evidence="3" key="1">
    <citation type="submission" date="2025-08" db="UniProtKB">
        <authorList>
            <consortium name="RefSeq"/>
        </authorList>
    </citation>
    <scope>IDENTIFICATION</scope>
</reference>
<evidence type="ECO:0000256" key="1">
    <source>
        <dbReference type="SAM" id="Coils"/>
    </source>
</evidence>